<dbReference type="InterPro" id="IPR001647">
    <property type="entry name" value="HTH_TetR"/>
</dbReference>
<reference evidence="5 6" key="1">
    <citation type="submission" date="2020-10" db="EMBL/GenBank/DDBJ databases">
        <title>Haloactinobacterium sp. RN3S43, a bacterium isolated from saline soil.</title>
        <authorList>
            <person name="Sun J.-Q."/>
        </authorList>
    </citation>
    <scope>NUCLEOTIDE SEQUENCE [LARGE SCALE GENOMIC DNA]</scope>
    <source>
        <strain evidence="5 6">RN3S43</strain>
    </source>
</reference>
<dbReference type="Proteomes" id="UP000593758">
    <property type="component" value="Chromosome"/>
</dbReference>
<dbReference type="InterPro" id="IPR041678">
    <property type="entry name" value="TetR_C_16"/>
</dbReference>
<evidence type="ECO:0000256" key="1">
    <source>
        <dbReference type="ARBA" id="ARBA00023125"/>
    </source>
</evidence>
<dbReference type="SUPFAM" id="SSF48498">
    <property type="entry name" value="Tetracyclin repressor-like, C-terminal domain"/>
    <property type="match status" value="1"/>
</dbReference>
<dbReference type="EMBL" id="CP063169">
    <property type="protein sequence ID" value="QOR70233.1"/>
    <property type="molecule type" value="Genomic_DNA"/>
</dbReference>
<dbReference type="PANTHER" id="PTHR30055:SF235">
    <property type="entry name" value="TRANSCRIPTIONAL REGULATORY PROTEIN"/>
    <property type="match status" value="1"/>
</dbReference>
<dbReference type="InterPro" id="IPR050109">
    <property type="entry name" value="HTH-type_TetR-like_transc_reg"/>
</dbReference>
<keyword evidence="6" id="KW-1185">Reference proteome</keyword>
<feature type="DNA-binding region" description="H-T-H motif" evidence="2">
    <location>
        <begin position="45"/>
        <end position="64"/>
    </location>
</feature>
<dbReference type="InterPro" id="IPR009057">
    <property type="entry name" value="Homeodomain-like_sf"/>
</dbReference>
<dbReference type="Gene3D" id="1.10.10.60">
    <property type="entry name" value="Homeodomain-like"/>
    <property type="match status" value="1"/>
</dbReference>
<evidence type="ECO:0000259" key="4">
    <source>
        <dbReference type="PROSITE" id="PS50977"/>
    </source>
</evidence>
<evidence type="ECO:0000256" key="2">
    <source>
        <dbReference type="PROSITE-ProRule" id="PRU00335"/>
    </source>
</evidence>
<dbReference type="SUPFAM" id="SSF46689">
    <property type="entry name" value="Homeodomain-like"/>
    <property type="match status" value="1"/>
</dbReference>
<dbReference type="Pfam" id="PF00440">
    <property type="entry name" value="TetR_N"/>
    <property type="match status" value="1"/>
</dbReference>
<feature type="domain" description="HTH tetR-type" evidence="4">
    <location>
        <begin position="22"/>
        <end position="82"/>
    </location>
</feature>
<gene>
    <name evidence="5" type="ORF">IM660_16715</name>
</gene>
<dbReference type="AlphaFoldDB" id="A0A7M1SUD9"/>
<proteinExistence type="predicted"/>
<dbReference type="GO" id="GO:0000976">
    <property type="term" value="F:transcription cis-regulatory region binding"/>
    <property type="evidence" value="ECO:0007669"/>
    <property type="project" value="TreeGrafter"/>
</dbReference>
<dbReference type="PANTHER" id="PTHR30055">
    <property type="entry name" value="HTH-TYPE TRANSCRIPTIONAL REGULATOR RUTR"/>
    <property type="match status" value="1"/>
</dbReference>
<evidence type="ECO:0000313" key="5">
    <source>
        <dbReference type="EMBL" id="QOR70233.1"/>
    </source>
</evidence>
<evidence type="ECO:0000313" key="6">
    <source>
        <dbReference type="Proteomes" id="UP000593758"/>
    </source>
</evidence>
<dbReference type="Gene3D" id="1.10.357.10">
    <property type="entry name" value="Tetracycline Repressor, domain 2"/>
    <property type="match status" value="1"/>
</dbReference>
<feature type="region of interest" description="Disordered" evidence="3">
    <location>
        <begin position="1"/>
        <end position="23"/>
    </location>
</feature>
<organism evidence="5 6">
    <name type="scientific">Ruania alkalisoli</name>
    <dbReference type="NCBI Taxonomy" id="2779775"/>
    <lineage>
        <taxon>Bacteria</taxon>
        <taxon>Bacillati</taxon>
        <taxon>Actinomycetota</taxon>
        <taxon>Actinomycetes</taxon>
        <taxon>Micrococcales</taxon>
        <taxon>Ruaniaceae</taxon>
        <taxon>Ruania</taxon>
    </lineage>
</organism>
<dbReference type="PRINTS" id="PR00455">
    <property type="entry name" value="HTHTETR"/>
</dbReference>
<feature type="compositionally biased region" description="Low complexity" evidence="3">
    <location>
        <begin position="7"/>
        <end position="21"/>
    </location>
</feature>
<name>A0A7M1SUD9_9MICO</name>
<dbReference type="KEGG" id="halt:IM660_16715"/>
<evidence type="ECO:0000256" key="3">
    <source>
        <dbReference type="SAM" id="MobiDB-lite"/>
    </source>
</evidence>
<dbReference type="RefSeq" id="WP_193496919.1">
    <property type="nucleotide sequence ID" value="NZ_CP063169.1"/>
</dbReference>
<keyword evidence="1 2" id="KW-0238">DNA-binding</keyword>
<dbReference type="PROSITE" id="PS50977">
    <property type="entry name" value="HTH_TETR_2"/>
    <property type="match status" value="1"/>
</dbReference>
<dbReference type="GO" id="GO:0003700">
    <property type="term" value="F:DNA-binding transcription factor activity"/>
    <property type="evidence" value="ECO:0007669"/>
    <property type="project" value="TreeGrafter"/>
</dbReference>
<sequence>MTDQRSARTGRPARSGRRPGANDTREQILRSALTLFSEHGYGGTTIRAVASDAAVDPALVMHFFGSKDQLFAAVLAQVDDLPARIGQSLQCEPEHLAHRLATFYLTGWESEEIGPVLRAVLRSASASEEAAHRLREAIEGHFLRDATAGMDPALAERLPFAMAHLFGIATARYVLQVGPVANLPLEELIEIVTPGLDAVLRP</sequence>
<protein>
    <submittedName>
        <fullName evidence="5">TetR family transcriptional regulator</fullName>
    </submittedName>
</protein>
<accession>A0A7M1SUD9</accession>
<dbReference type="InterPro" id="IPR036271">
    <property type="entry name" value="Tet_transcr_reg_TetR-rel_C_sf"/>
</dbReference>
<dbReference type="Pfam" id="PF17920">
    <property type="entry name" value="TetR_C_16"/>
    <property type="match status" value="1"/>
</dbReference>